<dbReference type="PROSITE" id="PS50944">
    <property type="entry name" value="HTH_DTXR"/>
    <property type="match status" value="1"/>
</dbReference>
<dbReference type="EMBL" id="JAKGUD010000017">
    <property type="protein sequence ID" value="MCF4143518.1"/>
    <property type="molecule type" value="Genomic_DNA"/>
</dbReference>
<accession>A0ABS9EQP5</accession>
<sequence>MAITERIEDYLETVLEIELEGSVPSVTELASRLGVRKATVVVAVRKMVDIGLLDHQRYGKIELTREGREKALETYRRHQHMTFLFSEILGVEDPIAEEMACAAEHCLDSTTERRLAAFVDFCCRSKAEGRGWIAAMENFVASPEHLSIPLTMLLPRQRAKVLRITASGPKRTALRDRGFLPGEEIKRLDDGRGKDVEVRLEDRTEVLGSLDALAIWVIPSEDDDE</sequence>
<comment type="caution">
    <text evidence="6">The sequence shown here is derived from an EMBL/GenBank/DDBJ whole genome shotgun (WGS) entry which is preliminary data.</text>
</comment>
<keyword evidence="4" id="KW-0804">Transcription</keyword>
<dbReference type="InterPro" id="IPR050536">
    <property type="entry name" value="DtxR_MntR_Metal-Reg"/>
</dbReference>
<dbReference type="SUPFAM" id="SSF46785">
    <property type="entry name" value="Winged helix' DNA-binding domain"/>
    <property type="match status" value="1"/>
</dbReference>
<dbReference type="Pfam" id="PF04023">
    <property type="entry name" value="FeoA"/>
    <property type="match status" value="1"/>
</dbReference>
<keyword evidence="3" id="KW-0238">DNA-binding</keyword>
<evidence type="ECO:0000256" key="2">
    <source>
        <dbReference type="ARBA" id="ARBA00023015"/>
    </source>
</evidence>
<dbReference type="InterPro" id="IPR001367">
    <property type="entry name" value="Fe_dep_repressor"/>
</dbReference>
<dbReference type="Pfam" id="PF01325">
    <property type="entry name" value="Fe_dep_repress"/>
    <property type="match status" value="1"/>
</dbReference>
<keyword evidence="7" id="KW-1185">Reference proteome</keyword>
<dbReference type="RefSeq" id="WP_236100221.1">
    <property type="nucleotide sequence ID" value="NZ_JAKGUD010000017.1"/>
</dbReference>
<proteinExistence type="inferred from homology"/>
<evidence type="ECO:0000313" key="6">
    <source>
        <dbReference type="EMBL" id="MCF4143518.1"/>
    </source>
</evidence>
<dbReference type="Pfam" id="PF02742">
    <property type="entry name" value="Fe_dep_repr_C"/>
    <property type="match status" value="1"/>
</dbReference>
<dbReference type="Gene3D" id="1.10.10.10">
    <property type="entry name" value="Winged helix-like DNA-binding domain superfamily/Winged helix DNA-binding domain"/>
    <property type="match status" value="1"/>
</dbReference>
<evidence type="ECO:0000256" key="4">
    <source>
        <dbReference type="ARBA" id="ARBA00023163"/>
    </source>
</evidence>
<comment type="similarity">
    <text evidence="1">Belongs to the DtxR/MntR family.</text>
</comment>
<name>A0ABS9EQP5_9BACT</name>
<protein>
    <submittedName>
        <fullName evidence="6">Metal-dependent transcriptional regulator</fullName>
    </submittedName>
</protein>
<dbReference type="InterPro" id="IPR036390">
    <property type="entry name" value="WH_DNA-bd_sf"/>
</dbReference>
<evidence type="ECO:0000256" key="3">
    <source>
        <dbReference type="ARBA" id="ARBA00023125"/>
    </source>
</evidence>
<evidence type="ECO:0000313" key="7">
    <source>
        <dbReference type="Proteomes" id="UP001200430"/>
    </source>
</evidence>
<organism evidence="6 7">
    <name type="scientific">Dethiosulfovibrio marinus</name>
    <dbReference type="NCBI Taxonomy" id="133532"/>
    <lineage>
        <taxon>Bacteria</taxon>
        <taxon>Thermotogati</taxon>
        <taxon>Synergistota</taxon>
        <taxon>Synergistia</taxon>
        <taxon>Synergistales</taxon>
        <taxon>Dethiosulfovibrionaceae</taxon>
        <taxon>Dethiosulfovibrio</taxon>
    </lineage>
</organism>
<dbReference type="SUPFAM" id="SSF47979">
    <property type="entry name" value="Iron-dependent repressor protein, dimerization domain"/>
    <property type="match status" value="1"/>
</dbReference>
<dbReference type="PANTHER" id="PTHR33238:SF7">
    <property type="entry name" value="IRON-DEPENDENT TRANSCRIPTIONAL REGULATOR"/>
    <property type="match status" value="1"/>
</dbReference>
<dbReference type="InterPro" id="IPR038157">
    <property type="entry name" value="FeoA_core_dom"/>
</dbReference>
<dbReference type="InterPro" id="IPR007167">
    <property type="entry name" value="Fe-transptr_FeoA-like"/>
</dbReference>
<feature type="domain" description="HTH dtxR-type" evidence="5">
    <location>
        <begin position="1"/>
        <end position="64"/>
    </location>
</feature>
<keyword evidence="2" id="KW-0805">Transcription regulation</keyword>
<dbReference type="InterPro" id="IPR036421">
    <property type="entry name" value="Fe_dep_repressor_sf"/>
</dbReference>
<dbReference type="PANTHER" id="PTHR33238">
    <property type="entry name" value="IRON (METAL) DEPENDENT REPRESSOR, DTXR FAMILY"/>
    <property type="match status" value="1"/>
</dbReference>
<gene>
    <name evidence="6" type="ORF">L2W38_11915</name>
</gene>
<evidence type="ECO:0000259" key="5">
    <source>
        <dbReference type="PROSITE" id="PS50944"/>
    </source>
</evidence>
<dbReference type="SMART" id="SM00529">
    <property type="entry name" value="HTH_DTXR"/>
    <property type="match status" value="1"/>
</dbReference>
<dbReference type="Proteomes" id="UP001200430">
    <property type="component" value="Unassembled WGS sequence"/>
</dbReference>
<reference evidence="6 7" key="1">
    <citation type="submission" date="2022-01" db="EMBL/GenBank/DDBJ databases">
        <title>Dethiosulfovibrio faecalis sp. nov., a novel proteolytic, non-sulfur-reducing bacterium isolated from a marine aquaculture solid waste bioreactor.</title>
        <authorList>
            <person name="Grabowski S."/>
            <person name="Apolinario E."/>
            <person name="Schneider N."/>
            <person name="Marshall C.W."/>
            <person name="Sowers K.R."/>
        </authorList>
    </citation>
    <scope>NUCLEOTIDE SEQUENCE [LARGE SCALE GENOMIC DNA]</scope>
    <source>
        <strain evidence="6 7">DSM 12537</strain>
    </source>
</reference>
<dbReference type="InterPro" id="IPR022689">
    <property type="entry name" value="Iron_dep_repressor"/>
</dbReference>
<dbReference type="InterPro" id="IPR036388">
    <property type="entry name" value="WH-like_DNA-bd_sf"/>
</dbReference>
<dbReference type="Gene3D" id="2.30.30.90">
    <property type="match status" value="1"/>
</dbReference>
<evidence type="ECO:0000256" key="1">
    <source>
        <dbReference type="ARBA" id="ARBA00007871"/>
    </source>
</evidence>
<dbReference type="InterPro" id="IPR022687">
    <property type="entry name" value="HTH_DTXR"/>
</dbReference>